<dbReference type="PATRIC" id="fig|927665.4.peg.1476"/>
<gene>
    <name evidence="8" type="ORF">HMPREF1535_01444</name>
</gene>
<dbReference type="AlphaFoldDB" id="A0A0F5JGE5"/>
<dbReference type="InterPro" id="IPR011990">
    <property type="entry name" value="TPR-like_helical_dom_sf"/>
</dbReference>
<evidence type="ECO:0000259" key="6">
    <source>
        <dbReference type="Pfam" id="PF07980"/>
    </source>
</evidence>
<dbReference type="EMBL" id="AQHV01000010">
    <property type="protein sequence ID" value="KKB56793.1"/>
    <property type="molecule type" value="Genomic_DNA"/>
</dbReference>
<evidence type="ECO:0000256" key="2">
    <source>
        <dbReference type="ARBA" id="ARBA00006275"/>
    </source>
</evidence>
<evidence type="ECO:0000259" key="7">
    <source>
        <dbReference type="Pfam" id="PF14322"/>
    </source>
</evidence>
<dbReference type="Proteomes" id="UP000033047">
    <property type="component" value="Unassembled WGS sequence"/>
</dbReference>
<reference evidence="8 9" key="1">
    <citation type="submission" date="2013-04" db="EMBL/GenBank/DDBJ databases">
        <title>The Genome Sequence of Parabacteroides goldsteinii DSM 19448.</title>
        <authorList>
            <consortium name="The Broad Institute Genomics Platform"/>
            <person name="Earl A."/>
            <person name="Ward D."/>
            <person name="Feldgarden M."/>
            <person name="Gevers D."/>
            <person name="Martens E."/>
            <person name="Sakamoto M."/>
            <person name="Benno Y."/>
            <person name="Song Y."/>
            <person name="Liu C."/>
            <person name="Lee J."/>
            <person name="Bolanos M."/>
            <person name="Vaisanen M.L."/>
            <person name="Finegold S.M."/>
            <person name="Walker B."/>
            <person name="Young S."/>
            <person name="Zeng Q."/>
            <person name="Gargeya S."/>
            <person name="Fitzgerald M."/>
            <person name="Haas B."/>
            <person name="Abouelleil A."/>
            <person name="Allen A.W."/>
            <person name="Alvarado L."/>
            <person name="Arachchi H.M."/>
            <person name="Berlin A.M."/>
            <person name="Chapman S.B."/>
            <person name="Gainer-Dewar J."/>
            <person name="Goldberg J."/>
            <person name="Griggs A."/>
            <person name="Gujja S."/>
            <person name="Hansen M."/>
            <person name="Howarth C."/>
            <person name="Imamovic A."/>
            <person name="Ireland A."/>
            <person name="Larimer J."/>
            <person name="McCowan C."/>
            <person name="Murphy C."/>
            <person name="Pearson M."/>
            <person name="Poon T.W."/>
            <person name="Priest M."/>
            <person name="Roberts A."/>
            <person name="Saif S."/>
            <person name="Shea T."/>
            <person name="Sisk P."/>
            <person name="Sykes S."/>
            <person name="Wortman J."/>
            <person name="Nusbaum C."/>
            <person name="Birren B."/>
        </authorList>
    </citation>
    <scope>NUCLEOTIDE SEQUENCE [LARGE SCALE GENOMIC DNA]</scope>
    <source>
        <strain evidence="8 9">DSM 19448</strain>
    </source>
</reference>
<dbReference type="InterPro" id="IPR012944">
    <property type="entry name" value="SusD_RagB_dom"/>
</dbReference>
<keyword evidence="5" id="KW-0998">Cell outer membrane</keyword>
<evidence type="ECO:0000256" key="3">
    <source>
        <dbReference type="ARBA" id="ARBA00022729"/>
    </source>
</evidence>
<evidence type="ECO:0000313" key="8">
    <source>
        <dbReference type="EMBL" id="KKB56793.1"/>
    </source>
</evidence>
<comment type="caution">
    <text evidence="8">The sequence shown here is derived from an EMBL/GenBank/DDBJ whole genome shotgun (WGS) entry which is preliminary data.</text>
</comment>
<evidence type="ECO:0000256" key="1">
    <source>
        <dbReference type="ARBA" id="ARBA00004442"/>
    </source>
</evidence>
<evidence type="ECO:0000256" key="5">
    <source>
        <dbReference type="ARBA" id="ARBA00023237"/>
    </source>
</evidence>
<dbReference type="GO" id="GO:0009279">
    <property type="term" value="C:cell outer membrane"/>
    <property type="evidence" value="ECO:0007669"/>
    <property type="project" value="UniProtKB-SubCell"/>
</dbReference>
<dbReference type="STRING" id="927665.HMPREF1535_01444"/>
<evidence type="ECO:0000256" key="4">
    <source>
        <dbReference type="ARBA" id="ARBA00023136"/>
    </source>
</evidence>
<dbReference type="SUPFAM" id="SSF48452">
    <property type="entry name" value="TPR-like"/>
    <property type="match status" value="1"/>
</dbReference>
<evidence type="ECO:0008006" key="10">
    <source>
        <dbReference type="Google" id="ProtNLM"/>
    </source>
</evidence>
<dbReference type="InterPro" id="IPR033985">
    <property type="entry name" value="SusD-like_N"/>
</dbReference>
<keyword evidence="4" id="KW-0472">Membrane</keyword>
<protein>
    <recommendedName>
        <fullName evidence="10">RagB/SusD domain-containing protein</fullName>
    </recommendedName>
</protein>
<feature type="domain" description="RagB/SusD" evidence="6">
    <location>
        <begin position="340"/>
        <end position="573"/>
    </location>
</feature>
<keyword evidence="3" id="KW-0732">Signal</keyword>
<dbReference type="Pfam" id="PF07980">
    <property type="entry name" value="SusD_RagB"/>
    <property type="match status" value="1"/>
</dbReference>
<evidence type="ECO:0000313" key="9">
    <source>
        <dbReference type="Proteomes" id="UP000033047"/>
    </source>
</evidence>
<comment type="subcellular location">
    <subcellularLocation>
        <location evidence="1">Cell outer membrane</location>
    </subcellularLocation>
</comment>
<dbReference type="Pfam" id="PF14322">
    <property type="entry name" value="SusD-like_3"/>
    <property type="match status" value="1"/>
</dbReference>
<name>A0A0F5JGE5_9BACT</name>
<comment type="similarity">
    <text evidence="2">Belongs to the SusD family.</text>
</comment>
<feature type="domain" description="SusD-like N-terminal" evidence="7">
    <location>
        <begin position="19"/>
        <end position="228"/>
    </location>
</feature>
<accession>A0A0F5JGE5</accession>
<dbReference type="PROSITE" id="PS51257">
    <property type="entry name" value="PROKAR_LIPOPROTEIN"/>
    <property type="match status" value="1"/>
</dbReference>
<dbReference type="Gene3D" id="1.25.40.390">
    <property type="match status" value="1"/>
</dbReference>
<dbReference type="RefSeq" id="WP_046145697.1">
    <property type="nucleotide sequence ID" value="NZ_KQ033912.1"/>
</dbReference>
<dbReference type="HOGENOM" id="CLU_015553_0_1_10"/>
<sequence length="673" mass="75829">MKKVYYILATALSLISCNDFLDREPLDKITPEVYFSTSEQLGTYAITCYAYKLNNNYTFNSNNKDGYGLGVFKLDNNTDVQVATEGDQDRWVPGILKVSDGDGEWEFAEIYNINYFFDHAMPKYQADQISGSRTDIKHYIGEMYMLRARAYFEKLKKFGDFPIIKTNINIADKEALVKANERRPMNEVGRFILNDLDSAIILMSSPASDDIKRNRLTKDAALLFKSRAALYIGSWLKNFKGTAFVPGGNGWPGVSKDYNSNFSIDIDNEINFFLTECMEASKEIADRIPLTENTQTDYSFSNNPYVQMYTDKDLSVYPEVLFWSATNLIGGGLGYGFAHSKGGSGSGYTKGYINSFLMKDGMPTYASSLYAGDENLKNVKQNRDNRLVQFLKIKDEELSIKSDGSKALLPAPMILTTAEYKSVTGYDIKKGLTMSVDDKTGPVQESGVIEYRAAEAYLNYIEASYIKNGNVDGTAEKYWKALRERAGIDTDFRKTIQVTDMGKESHLLSAYTAGQLIDATMYNIRRERACELMSEGFRWDDLRRWRSMDQLINQKYIVEGFKLWGEMQNWYVDESGQSLLKYTGGDGSSKEANVSSPANSNYLRPYQIVKENNNLYNGYGWMAAYYLSPIGMSQFNITSSGNSGNIDYTISPLYQNPGWPTEAGASAEAVNGF</sequence>
<proteinExistence type="inferred from homology"/>
<organism evidence="8 9">
    <name type="scientific">Parabacteroides goldsteinii DSM 19448 = WAL 12034</name>
    <dbReference type="NCBI Taxonomy" id="927665"/>
    <lineage>
        <taxon>Bacteria</taxon>
        <taxon>Pseudomonadati</taxon>
        <taxon>Bacteroidota</taxon>
        <taxon>Bacteroidia</taxon>
        <taxon>Bacteroidales</taxon>
        <taxon>Tannerellaceae</taxon>
        <taxon>Parabacteroides</taxon>
    </lineage>
</organism>